<dbReference type="Proteomes" id="UP000604083">
    <property type="component" value="Unassembled WGS sequence"/>
</dbReference>
<evidence type="ECO:0000313" key="2">
    <source>
        <dbReference type="Proteomes" id="UP000604083"/>
    </source>
</evidence>
<accession>A0A934RP01</accession>
<dbReference type="RefSeq" id="WP_234038021.1">
    <property type="nucleotide sequence ID" value="NZ_JBHUJA010000056.1"/>
</dbReference>
<protein>
    <submittedName>
        <fullName evidence="1">DUF3472 domain-containing protein</fullName>
    </submittedName>
</protein>
<gene>
    <name evidence="1" type="ORF">JIN78_14680</name>
</gene>
<dbReference type="EMBL" id="JAENIO010000048">
    <property type="protein sequence ID" value="MBK1835312.1"/>
    <property type="molecule type" value="Genomic_DNA"/>
</dbReference>
<proteinExistence type="predicted"/>
<sequence>MFNSARTLFVILAACLPVTAQHSREERHAHIKATAEKFAHLEHPHFAPSVHIGYQHPEREARYLAYYNEIQVEETFVHTYFCTIGFQGGYLGIQDTNRGKIAIFSLWDKGGGAHNQADVAEEDRTQILYSNPAAKSSRFGGEGSGAKTMMPFEWELGKTYQCLVALTPQEKGTIYTAWIRPAEGEWLKIASYQAVMTVKDLRGFYSFVEDFVRNGETGQHRRRALYPRQGALTTGGEWLVITEGRGTIADDLLQNGHSGVSENVFYSQSGADTADYASQPRAFRVEREGKTLALELPGDFPSGRE</sequence>
<keyword evidence="2" id="KW-1185">Reference proteome</keyword>
<dbReference type="AlphaFoldDB" id="A0A934RP01"/>
<dbReference type="Pfam" id="PF11958">
    <property type="entry name" value="DUF3472"/>
    <property type="match status" value="1"/>
</dbReference>
<dbReference type="InterPro" id="IPR021862">
    <property type="entry name" value="DUF3472"/>
</dbReference>
<name>A0A934RP01_9BACT</name>
<organism evidence="1 2">
    <name type="scientific">Roseibacillus ishigakijimensis</name>
    <dbReference type="NCBI Taxonomy" id="454146"/>
    <lineage>
        <taxon>Bacteria</taxon>
        <taxon>Pseudomonadati</taxon>
        <taxon>Verrucomicrobiota</taxon>
        <taxon>Verrucomicrobiia</taxon>
        <taxon>Verrucomicrobiales</taxon>
        <taxon>Verrucomicrobiaceae</taxon>
        <taxon>Roseibacillus</taxon>
    </lineage>
</organism>
<evidence type="ECO:0000313" key="1">
    <source>
        <dbReference type="EMBL" id="MBK1835312.1"/>
    </source>
</evidence>
<comment type="caution">
    <text evidence="1">The sequence shown here is derived from an EMBL/GenBank/DDBJ whole genome shotgun (WGS) entry which is preliminary data.</text>
</comment>
<reference evidence="1" key="1">
    <citation type="submission" date="2021-01" db="EMBL/GenBank/DDBJ databases">
        <title>Modified the classification status of verrucomicrobia.</title>
        <authorList>
            <person name="Feng X."/>
        </authorList>
    </citation>
    <scope>NUCLEOTIDE SEQUENCE</scope>
    <source>
        <strain evidence="1">KCTC 12986</strain>
    </source>
</reference>